<keyword evidence="5" id="KW-1185">Reference proteome</keyword>
<dbReference type="RefSeq" id="WP_263543576.1">
    <property type="nucleotide sequence ID" value="NZ_JAOVZO020000023.1"/>
</dbReference>
<dbReference type="InterPro" id="IPR000669">
    <property type="entry name" value="Mannitol_DH"/>
</dbReference>
<dbReference type="InterPro" id="IPR013328">
    <property type="entry name" value="6PGD_dom2"/>
</dbReference>
<dbReference type="GO" id="GO:0016616">
    <property type="term" value="F:oxidoreductase activity, acting on the CH-OH group of donors, NAD or NADP as acceptor"/>
    <property type="evidence" value="ECO:0007669"/>
    <property type="project" value="TreeGrafter"/>
</dbReference>
<dbReference type="Gene3D" id="3.40.50.720">
    <property type="entry name" value="NAD(P)-binding Rossmann-like Domain"/>
    <property type="match status" value="1"/>
</dbReference>
<sequence>MSVVADAVVAGKFLDPQALGHLRAAIRQPAYPVQASRIGVVHFGPGAFHRAHQAWCFDDILARDFDWAVSAVSLKTSAVHDALEPQHGLYCVAVQDEPRQLRVIGALRELIVAPQDPARVLSRLTSKHTRLVTLTVTEAGYCLGADGRLDLNHPDIRRDLAQPDAPTSAVGYLVEALRRRRAESIKPFTTISCDSLPDNGRRLMRAAVDLAMAQRQHDLARWIVGEAAFPCSAVDCIVPPTDDALRQQVAQTLGCRDRWPVQRESYAQWVIEDRFCNRVPDWASVGVTVTRDVAAVDRMKVRVLYAAQTAIAYLGLACGHATVADAMADAPLAALVERLLRRDVLPVLNVPRELGADAYVTATLKRLRNPAIRHDLNDLARDGSLHVSTRLIATLADRLAQGEAVDRLCLPIAAWLDYLRREARDGRAIVDPLTESLTESARNCVGNAASDLPEFLALDAIFPLWLSSNPRFVEPLTRAYDRIASVGEPNAAKVHAALAGMA</sequence>
<dbReference type="SUPFAM" id="SSF51735">
    <property type="entry name" value="NAD(P)-binding Rossmann-fold domains"/>
    <property type="match status" value="1"/>
</dbReference>
<gene>
    <name evidence="4" type="ORF">OD750_025755</name>
</gene>
<dbReference type="PRINTS" id="PR00084">
    <property type="entry name" value="MTLDHDRGNASE"/>
</dbReference>
<feature type="domain" description="Mannitol dehydrogenase C-terminal" evidence="3">
    <location>
        <begin position="292"/>
        <end position="483"/>
    </location>
</feature>
<dbReference type="Gene3D" id="1.10.1040.10">
    <property type="entry name" value="N-(1-d-carboxylethyl)-l-norvaline Dehydrogenase, domain 2"/>
    <property type="match status" value="1"/>
</dbReference>
<protein>
    <submittedName>
        <fullName evidence="4">Mannitol dehydrogenase family protein</fullName>
    </submittedName>
</protein>
<feature type="domain" description="Mannitol dehydrogenase N-terminal" evidence="2">
    <location>
        <begin position="39"/>
        <end position="283"/>
    </location>
</feature>
<dbReference type="InterPro" id="IPR050988">
    <property type="entry name" value="Mannitol_DH/Oxidoreductase"/>
</dbReference>
<dbReference type="Pfam" id="PF08125">
    <property type="entry name" value="Mannitol_dh_C"/>
    <property type="match status" value="1"/>
</dbReference>
<proteinExistence type="predicted"/>
<evidence type="ECO:0000313" key="4">
    <source>
        <dbReference type="EMBL" id="MDC8015944.1"/>
    </source>
</evidence>
<dbReference type="InterPro" id="IPR013118">
    <property type="entry name" value="Mannitol_DH_C"/>
</dbReference>
<name>A0A9X4BN31_9GAMM</name>
<dbReference type="PANTHER" id="PTHR43362:SF1">
    <property type="entry name" value="MANNITOL DEHYDROGENASE 2-RELATED"/>
    <property type="match status" value="1"/>
</dbReference>
<comment type="caution">
    <text evidence="4">The sequence shown here is derived from an EMBL/GenBank/DDBJ whole genome shotgun (WGS) entry which is preliminary data.</text>
</comment>
<evidence type="ECO:0000259" key="3">
    <source>
        <dbReference type="Pfam" id="PF08125"/>
    </source>
</evidence>
<dbReference type="EMBL" id="JAOVZO020000023">
    <property type="protein sequence ID" value="MDC8015944.1"/>
    <property type="molecule type" value="Genomic_DNA"/>
</dbReference>
<evidence type="ECO:0000313" key="5">
    <source>
        <dbReference type="Proteomes" id="UP001139971"/>
    </source>
</evidence>
<dbReference type="AlphaFoldDB" id="A0A9X4BN31"/>
<evidence type="ECO:0000259" key="2">
    <source>
        <dbReference type="Pfam" id="PF01232"/>
    </source>
</evidence>
<dbReference type="Proteomes" id="UP001139971">
    <property type="component" value="Unassembled WGS sequence"/>
</dbReference>
<dbReference type="InterPro" id="IPR036291">
    <property type="entry name" value="NAD(P)-bd_dom_sf"/>
</dbReference>
<dbReference type="InterPro" id="IPR008927">
    <property type="entry name" value="6-PGluconate_DH-like_C_sf"/>
</dbReference>
<dbReference type="SUPFAM" id="SSF48179">
    <property type="entry name" value="6-phosphogluconate dehydrogenase C-terminal domain-like"/>
    <property type="match status" value="1"/>
</dbReference>
<dbReference type="Pfam" id="PF01232">
    <property type="entry name" value="Mannitol_dh"/>
    <property type="match status" value="1"/>
</dbReference>
<keyword evidence="1" id="KW-0560">Oxidoreductase</keyword>
<dbReference type="PANTHER" id="PTHR43362">
    <property type="entry name" value="MANNITOL DEHYDROGENASE DSF1-RELATED"/>
    <property type="match status" value="1"/>
</dbReference>
<organism evidence="4 5">
    <name type="scientific">Tahibacter soli</name>
    <dbReference type="NCBI Taxonomy" id="2983605"/>
    <lineage>
        <taxon>Bacteria</taxon>
        <taxon>Pseudomonadati</taxon>
        <taxon>Pseudomonadota</taxon>
        <taxon>Gammaproteobacteria</taxon>
        <taxon>Lysobacterales</taxon>
        <taxon>Rhodanobacteraceae</taxon>
        <taxon>Tahibacter</taxon>
    </lineage>
</organism>
<evidence type="ECO:0000256" key="1">
    <source>
        <dbReference type="ARBA" id="ARBA00023002"/>
    </source>
</evidence>
<dbReference type="InterPro" id="IPR013131">
    <property type="entry name" value="Mannitol_DH_N"/>
</dbReference>
<reference evidence="4" key="1">
    <citation type="submission" date="2023-02" db="EMBL/GenBank/DDBJ databases">
        <title>Tahibacter soli sp. nov. isolated from soil.</title>
        <authorList>
            <person name="Baek J.H."/>
            <person name="Lee J.K."/>
            <person name="Choi D.G."/>
            <person name="Jeon C.O."/>
        </authorList>
    </citation>
    <scope>NUCLEOTIDE SEQUENCE</scope>
    <source>
        <strain evidence="4">BL</strain>
    </source>
</reference>
<accession>A0A9X4BN31</accession>